<dbReference type="CDD" id="cd02517">
    <property type="entry name" value="CMP-KDO-Synthetase"/>
    <property type="match status" value="1"/>
</dbReference>
<keyword evidence="3" id="KW-0732">Signal</keyword>
<dbReference type="NCBIfam" id="NF003952">
    <property type="entry name" value="PRK05450.1-5"/>
    <property type="match status" value="1"/>
</dbReference>
<name>A0ABR2YJD8_9CHLO</name>
<dbReference type="InterPro" id="IPR029044">
    <property type="entry name" value="Nucleotide-diphossugar_trans"/>
</dbReference>
<protein>
    <recommendedName>
        <fullName evidence="6">3-deoxy-manno-octulosonate cytidylyltransferase</fullName>
    </recommendedName>
</protein>
<gene>
    <name evidence="4" type="ORF">WJX75_009121</name>
</gene>
<dbReference type="InterPro" id="IPR003329">
    <property type="entry name" value="Cytidylyl_trans"/>
</dbReference>
<evidence type="ECO:0000256" key="2">
    <source>
        <dbReference type="ARBA" id="ARBA00022695"/>
    </source>
</evidence>
<feature type="signal peptide" evidence="3">
    <location>
        <begin position="1"/>
        <end position="18"/>
    </location>
</feature>
<evidence type="ECO:0000313" key="5">
    <source>
        <dbReference type="Proteomes" id="UP001491310"/>
    </source>
</evidence>
<dbReference type="Proteomes" id="UP001491310">
    <property type="component" value="Unassembled WGS sequence"/>
</dbReference>
<evidence type="ECO:0000313" key="4">
    <source>
        <dbReference type="EMBL" id="KAK9905929.1"/>
    </source>
</evidence>
<dbReference type="Pfam" id="PF02348">
    <property type="entry name" value="CTP_transf_3"/>
    <property type="match status" value="1"/>
</dbReference>
<evidence type="ECO:0000256" key="3">
    <source>
        <dbReference type="SAM" id="SignalP"/>
    </source>
</evidence>
<keyword evidence="2" id="KW-0548">Nucleotidyltransferase</keyword>
<reference evidence="4 5" key="1">
    <citation type="journal article" date="2024" name="Nat. Commun.">
        <title>Phylogenomics reveals the evolutionary origins of lichenization in chlorophyte algae.</title>
        <authorList>
            <person name="Puginier C."/>
            <person name="Libourel C."/>
            <person name="Otte J."/>
            <person name="Skaloud P."/>
            <person name="Haon M."/>
            <person name="Grisel S."/>
            <person name="Petersen M."/>
            <person name="Berrin J.G."/>
            <person name="Delaux P.M."/>
            <person name="Dal Grande F."/>
            <person name="Keller J."/>
        </authorList>
    </citation>
    <scope>NUCLEOTIDE SEQUENCE [LARGE SCALE GENOMIC DNA]</scope>
    <source>
        <strain evidence="4 5">SAG 216-7</strain>
    </source>
</reference>
<organism evidence="4 5">
    <name type="scientific">Coccomyxa subellipsoidea</name>
    <dbReference type="NCBI Taxonomy" id="248742"/>
    <lineage>
        <taxon>Eukaryota</taxon>
        <taxon>Viridiplantae</taxon>
        <taxon>Chlorophyta</taxon>
        <taxon>core chlorophytes</taxon>
        <taxon>Trebouxiophyceae</taxon>
        <taxon>Trebouxiophyceae incertae sedis</taxon>
        <taxon>Coccomyxaceae</taxon>
        <taxon>Coccomyxa</taxon>
    </lineage>
</organism>
<dbReference type="NCBIfam" id="NF003950">
    <property type="entry name" value="PRK05450.1-3"/>
    <property type="match status" value="1"/>
</dbReference>
<dbReference type="HAMAP" id="MF_00057">
    <property type="entry name" value="KdsB"/>
    <property type="match status" value="1"/>
</dbReference>
<dbReference type="NCBIfam" id="TIGR00466">
    <property type="entry name" value="kdsB"/>
    <property type="match status" value="1"/>
</dbReference>
<dbReference type="PANTHER" id="PTHR42866">
    <property type="entry name" value="3-DEOXY-MANNO-OCTULOSONATE CYTIDYLYLTRANSFERASE"/>
    <property type="match status" value="1"/>
</dbReference>
<feature type="chain" id="PRO_5046971963" description="3-deoxy-manno-octulosonate cytidylyltransferase" evidence="3">
    <location>
        <begin position="19"/>
        <end position="284"/>
    </location>
</feature>
<evidence type="ECO:0008006" key="6">
    <source>
        <dbReference type="Google" id="ProtNLM"/>
    </source>
</evidence>
<proteinExistence type="inferred from homology"/>
<keyword evidence="5" id="KW-1185">Reference proteome</keyword>
<dbReference type="SUPFAM" id="SSF53448">
    <property type="entry name" value="Nucleotide-diphospho-sugar transferases"/>
    <property type="match status" value="1"/>
</dbReference>
<dbReference type="EMBL" id="JALJOT010000011">
    <property type="protein sequence ID" value="KAK9905929.1"/>
    <property type="molecule type" value="Genomic_DNA"/>
</dbReference>
<sequence length="284" mass="31584">MKGLAGLALALASGLVMAWKCKINFPRRKRLRVIGVIPARYESVRFPGKPLVSILGKAMVVRTWEQARKATTLQKVVVATDDERIAAACREAGADVVMTSSECPNGTVRCHEAVTKLPGEYDVVINIQGDEPLIEPQIIDDCVRALQNSPNSVYSTACTSLEHEHVEQRTRVKCIVDRDGHAIYFSRGVLPANKDGLVRPFPAPFQQQPYLLHLGLACFDREFLAEYCRMPPTPLMLMEDLEQLKVLENGYKIKVIVVDHNAHGVDEPEDVAVIERKMVELGLT</sequence>
<keyword evidence="1" id="KW-0808">Transferase</keyword>
<dbReference type="Gene3D" id="3.90.550.10">
    <property type="entry name" value="Spore Coat Polysaccharide Biosynthesis Protein SpsA, Chain A"/>
    <property type="match status" value="1"/>
</dbReference>
<accession>A0ABR2YJD8</accession>
<comment type="caution">
    <text evidence="4">The sequence shown here is derived from an EMBL/GenBank/DDBJ whole genome shotgun (WGS) entry which is preliminary data.</text>
</comment>
<evidence type="ECO:0000256" key="1">
    <source>
        <dbReference type="ARBA" id="ARBA00022679"/>
    </source>
</evidence>
<dbReference type="PANTHER" id="PTHR42866:SF2">
    <property type="entry name" value="3-DEOXY-MANNO-OCTULOSONATE CYTIDYLYLTRANSFERASE, MITOCHONDRIAL"/>
    <property type="match status" value="1"/>
</dbReference>
<dbReference type="InterPro" id="IPR004528">
    <property type="entry name" value="KdsB"/>
</dbReference>